<sequence length="85" mass="9388">MPGEHLLVWRTSTNGKFTPLLEVQSLDPFAIFSNEVAHGELPGLHGASYSCIQEYKKWGDTQLPFDLIVLSFTIDNLADDSGHLG</sequence>
<reference evidence="2" key="2">
    <citation type="submission" date="2017-12" db="EMBL/GenBank/DDBJ databases">
        <title>Genome sequence of the Bar-tailed Godwit (Limosa lapponica baueri).</title>
        <authorList>
            <person name="Lima N.C.B."/>
            <person name="Parody-Merino A.M."/>
            <person name="Battley P.F."/>
            <person name="Fidler A.E."/>
            <person name="Prosdocimi F."/>
        </authorList>
    </citation>
    <scope>NUCLEOTIDE SEQUENCE [LARGE SCALE GENOMIC DNA]</scope>
</reference>
<dbReference type="AlphaFoldDB" id="A0A2I0UBU3"/>
<protein>
    <submittedName>
        <fullName evidence="1">Uncharacterized protein</fullName>
    </submittedName>
</protein>
<proteinExistence type="predicted"/>
<organism evidence="1 2">
    <name type="scientific">Limosa lapponica baueri</name>
    <dbReference type="NCBI Taxonomy" id="1758121"/>
    <lineage>
        <taxon>Eukaryota</taxon>
        <taxon>Metazoa</taxon>
        <taxon>Chordata</taxon>
        <taxon>Craniata</taxon>
        <taxon>Vertebrata</taxon>
        <taxon>Euteleostomi</taxon>
        <taxon>Archelosauria</taxon>
        <taxon>Archosauria</taxon>
        <taxon>Dinosauria</taxon>
        <taxon>Saurischia</taxon>
        <taxon>Theropoda</taxon>
        <taxon>Coelurosauria</taxon>
        <taxon>Aves</taxon>
        <taxon>Neognathae</taxon>
        <taxon>Neoaves</taxon>
        <taxon>Charadriiformes</taxon>
        <taxon>Scolopacidae</taxon>
        <taxon>Limosa</taxon>
    </lineage>
</organism>
<reference evidence="2" key="1">
    <citation type="submission" date="2017-11" db="EMBL/GenBank/DDBJ databases">
        <authorList>
            <person name="Lima N.C."/>
            <person name="Parody-Merino A.M."/>
            <person name="Battley P.F."/>
            <person name="Fidler A.E."/>
            <person name="Prosdocimi F."/>
        </authorList>
    </citation>
    <scope>NUCLEOTIDE SEQUENCE [LARGE SCALE GENOMIC DNA]</scope>
</reference>
<dbReference type="EMBL" id="KZ505894">
    <property type="protein sequence ID" value="PKU43530.1"/>
    <property type="molecule type" value="Genomic_DNA"/>
</dbReference>
<evidence type="ECO:0000313" key="1">
    <source>
        <dbReference type="EMBL" id="PKU43530.1"/>
    </source>
</evidence>
<dbReference type="Proteomes" id="UP000233556">
    <property type="component" value="Unassembled WGS sequence"/>
</dbReference>
<evidence type="ECO:0000313" key="2">
    <source>
        <dbReference type="Proteomes" id="UP000233556"/>
    </source>
</evidence>
<gene>
    <name evidence="1" type="ORF">llap_6167</name>
</gene>
<name>A0A2I0UBU3_LIMLA</name>
<keyword evidence="2" id="KW-1185">Reference proteome</keyword>
<accession>A0A2I0UBU3</accession>